<reference evidence="1 2" key="1">
    <citation type="submission" date="2015-01" db="EMBL/GenBank/DDBJ databases">
        <title>Genome Assembly of Bacillus badius MTCC 1458.</title>
        <authorList>
            <person name="Verma A."/>
            <person name="Khatri I."/>
            <person name="Mual P."/>
            <person name="Subramanian S."/>
            <person name="Krishnamurthi S."/>
        </authorList>
    </citation>
    <scope>NUCLEOTIDE SEQUENCE [LARGE SCALE GENOMIC DNA]</scope>
    <source>
        <strain evidence="1 2">MTCC 1458</strain>
    </source>
</reference>
<accession>A0ABR5AU48</accession>
<dbReference type="GeneID" id="92779041"/>
<dbReference type="RefSeq" id="WP_169713104.1">
    <property type="nucleotide sequence ID" value="NZ_BSSZ01000002.1"/>
</dbReference>
<organism evidence="1 2">
    <name type="scientific">Bacillus badius</name>
    <dbReference type="NCBI Taxonomy" id="1455"/>
    <lineage>
        <taxon>Bacteria</taxon>
        <taxon>Bacillati</taxon>
        <taxon>Bacillota</taxon>
        <taxon>Bacilli</taxon>
        <taxon>Bacillales</taxon>
        <taxon>Bacillaceae</taxon>
        <taxon>Pseudobacillus</taxon>
    </lineage>
</organism>
<evidence type="ECO:0000313" key="2">
    <source>
        <dbReference type="Proteomes" id="UP000031982"/>
    </source>
</evidence>
<protein>
    <submittedName>
        <fullName evidence="1">Uncharacterized protein</fullName>
    </submittedName>
</protein>
<evidence type="ECO:0000313" key="1">
    <source>
        <dbReference type="EMBL" id="KIL77881.1"/>
    </source>
</evidence>
<sequence>MSVYERFPVADLDEQDLQKVQSLEKELRQQRGENIVLIAYDEENGKK</sequence>
<gene>
    <name evidence="1" type="ORF">SD77_0860</name>
</gene>
<keyword evidence="2" id="KW-1185">Reference proteome</keyword>
<name>A0ABR5AU48_BACBA</name>
<dbReference type="EMBL" id="JXLP01000011">
    <property type="protein sequence ID" value="KIL77881.1"/>
    <property type="molecule type" value="Genomic_DNA"/>
</dbReference>
<dbReference type="Proteomes" id="UP000031982">
    <property type="component" value="Unassembled WGS sequence"/>
</dbReference>
<proteinExistence type="predicted"/>
<comment type="caution">
    <text evidence="1">The sequence shown here is derived from an EMBL/GenBank/DDBJ whole genome shotgun (WGS) entry which is preliminary data.</text>
</comment>